<dbReference type="Gene3D" id="4.10.240.10">
    <property type="entry name" value="Zn(2)-C6 fungal-type DNA-binding domain"/>
    <property type="match status" value="1"/>
</dbReference>
<dbReference type="InterPro" id="IPR001138">
    <property type="entry name" value="Zn2Cys6_DnaBD"/>
</dbReference>
<feature type="compositionally biased region" description="Polar residues" evidence="5">
    <location>
        <begin position="50"/>
        <end position="75"/>
    </location>
</feature>
<dbReference type="CDD" id="cd00067">
    <property type="entry name" value="GAL4"/>
    <property type="match status" value="1"/>
</dbReference>
<dbReference type="Pfam" id="PF00172">
    <property type="entry name" value="Zn_clus"/>
    <property type="match status" value="1"/>
</dbReference>
<dbReference type="OrthoDB" id="4132249at2759"/>
<organism evidence="7 8">
    <name type="scientific">Aspergillus pseudoviridinutans</name>
    <dbReference type="NCBI Taxonomy" id="1517512"/>
    <lineage>
        <taxon>Eukaryota</taxon>
        <taxon>Fungi</taxon>
        <taxon>Dikarya</taxon>
        <taxon>Ascomycota</taxon>
        <taxon>Pezizomycotina</taxon>
        <taxon>Eurotiomycetes</taxon>
        <taxon>Eurotiomycetidae</taxon>
        <taxon>Eurotiales</taxon>
        <taxon>Aspergillaceae</taxon>
        <taxon>Aspergillus</taxon>
        <taxon>Aspergillus subgen. Fumigati</taxon>
    </lineage>
</organism>
<proteinExistence type="predicted"/>
<dbReference type="RefSeq" id="XP_043161191.1">
    <property type="nucleotide sequence ID" value="XM_043305256.1"/>
</dbReference>
<evidence type="ECO:0000256" key="4">
    <source>
        <dbReference type="ARBA" id="ARBA00023242"/>
    </source>
</evidence>
<dbReference type="InterPro" id="IPR050797">
    <property type="entry name" value="Carb_Metab_Trans_Reg"/>
</dbReference>
<keyword evidence="2" id="KW-0238">DNA-binding</keyword>
<dbReference type="InterPro" id="IPR036864">
    <property type="entry name" value="Zn2-C6_fun-type_DNA-bd_sf"/>
</dbReference>
<evidence type="ECO:0000256" key="3">
    <source>
        <dbReference type="ARBA" id="ARBA00023163"/>
    </source>
</evidence>
<evidence type="ECO:0000256" key="5">
    <source>
        <dbReference type="SAM" id="MobiDB-lite"/>
    </source>
</evidence>
<evidence type="ECO:0000259" key="6">
    <source>
        <dbReference type="PROSITE" id="PS50048"/>
    </source>
</evidence>
<dbReference type="GO" id="GO:0008270">
    <property type="term" value="F:zinc ion binding"/>
    <property type="evidence" value="ECO:0007669"/>
    <property type="project" value="InterPro"/>
</dbReference>
<dbReference type="GO" id="GO:0000981">
    <property type="term" value="F:DNA-binding transcription factor activity, RNA polymerase II-specific"/>
    <property type="evidence" value="ECO:0007669"/>
    <property type="project" value="InterPro"/>
</dbReference>
<feature type="domain" description="Zn(2)-C6 fungal-type" evidence="6">
    <location>
        <begin position="11"/>
        <end position="40"/>
    </location>
</feature>
<reference evidence="7 8" key="1">
    <citation type="submission" date="2018-10" db="EMBL/GenBank/DDBJ databases">
        <title>Pan-genome distribution and transcriptional activeness of fungal secondary metabolism genes in Aspergillus section Fumigati.</title>
        <authorList>
            <person name="Takahashi H."/>
            <person name="Umemura M."/>
            <person name="Ninomiya A."/>
            <person name="Kusuya Y."/>
            <person name="Urayama S."/>
            <person name="Shimizu M."/>
            <person name="Watanabe A."/>
            <person name="Kamei K."/>
            <person name="Yaguchi T."/>
            <person name="Hagiwara D."/>
        </authorList>
    </citation>
    <scope>NUCLEOTIDE SEQUENCE [LARGE SCALE GENOMIC DNA]</scope>
    <source>
        <strain evidence="7 8">IFM 55266</strain>
    </source>
</reference>
<accession>A0A9P3EZ45</accession>
<protein>
    <recommendedName>
        <fullName evidence="6">Zn(2)-C6 fungal-type domain-containing protein</fullName>
    </recommendedName>
</protein>
<dbReference type="PANTHER" id="PTHR31668">
    <property type="entry name" value="GLUCOSE TRANSPORT TRANSCRIPTION REGULATOR RGT1-RELATED-RELATED"/>
    <property type="match status" value="1"/>
</dbReference>
<dbReference type="AlphaFoldDB" id="A0A9P3EZ45"/>
<dbReference type="SMART" id="SM00066">
    <property type="entry name" value="GAL4"/>
    <property type="match status" value="1"/>
</dbReference>
<dbReference type="EMBL" id="BHVY01000007">
    <property type="protein sequence ID" value="GIJ90445.1"/>
    <property type="molecule type" value="Genomic_DNA"/>
</dbReference>
<gene>
    <name evidence="7" type="ORF">Asppvi_009399</name>
</gene>
<keyword evidence="3" id="KW-0804">Transcription</keyword>
<keyword evidence="8" id="KW-1185">Reference proteome</keyword>
<comment type="caution">
    <text evidence="7">The sequence shown here is derived from an EMBL/GenBank/DDBJ whole genome shotgun (WGS) entry which is preliminary data.</text>
</comment>
<evidence type="ECO:0000313" key="7">
    <source>
        <dbReference type="EMBL" id="GIJ90445.1"/>
    </source>
</evidence>
<dbReference type="GeneID" id="67008009"/>
<feature type="region of interest" description="Disordered" evidence="5">
    <location>
        <begin position="49"/>
        <end position="78"/>
    </location>
</feature>
<dbReference type="GO" id="GO:0003677">
    <property type="term" value="F:DNA binding"/>
    <property type="evidence" value="ECO:0007669"/>
    <property type="project" value="UniProtKB-KW"/>
</dbReference>
<dbReference type="PANTHER" id="PTHR31668:SF20">
    <property type="entry name" value="ZN(II)2CYS6 TRANSCRIPTION FACTOR (EUROFUNG)"/>
    <property type="match status" value="1"/>
</dbReference>
<dbReference type="PROSITE" id="PS00463">
    <property type="entry name" value="ZN2_CY6_FUNGAL_1"/>
    <property type="match status" value="1"/>
</dbReference>
<name>A0A9P3EZ45_9EURO</name>
<evidence type="ECO:0000256" key="2">
    <source>
        <dbReference type="ARBA" id="ARBA00023125"/>
    </source>
</evidence>
<sequence length="552" mass="61736">MPRDTQMVKQACDACRRRKVKCNAQRPCTQCRSAGLSCRTSLVRQKKGRQGQSANVLSELRTQNAQGTEPSNSTIPAPKVATSLVNPTSGRCRFGRKENLLPKELIRDCSEYFFARMQGTVPILQAETFQRYVEQMDHCIHTYCLVVSFCAFVMMQTGYSFSQAAGSRWAQSMDTGCELLDEATEARRHLDPLTVPVRQSITIAFLLYGCHIALGNQRHAYYYLREATTLYTAGMLDAQSGALDGDEDDSSLAGKLFWLLLISERAHAIRRHRPVTLQVTANSPTLEDASAQDPTSIGFRCLADLYRPFDESFLGLWNGTHATCSRESLILLDKHICDAVPPDLELPDIPMADLRVSQQWLRTMIWQLSTTAGFLSSKASHPCMEFRYPLQIARDLSLATWKLSTQSMETHGIGLIEKIFEVACTLTDVMACLSTAGLRSSGFNLGPQDYLKHFFTLVNTLPGGRQRFLPLLLTKVGQTLPSMLQPITQHLNLPAATVDTFVPAEKADTEAFVDMWPDDQSYSDFNYAEMSRIGDKTPEIDEAFMQYLQSSP</sequence>
<dbReference type="PROSITE" id="PS50048">
    <property type="entry name" value="ZN2_CY6_FUNGAL_2"/>
    <property type="match status" value="1"/>
</dbReference>
<dbReference type="CDD" id="cd12148">
    <property type="entry name" value="fungal_TF_MHR"/>
    <property type="match status" value="1"/>
</dbReference>
<evidence type="ECO:0000256" key="1">
    <source>
        <dbReference type="ARBA" id="ARBA00023015"/>
    </source>
</evidence>
<dbReference type="Proteomes" id="UP001043456">
    <property type="component" value="Unassembled WGS sequence"/>
</dbReference>
<evidence type="ECO:0000313" key="8">
    <source>
        <dbReference type="Proteomes" id="UP001043456"/>
    </source>
</evidence>
<dbReference type="SUPFAM" id="SSF57701">
    <property type="entry name" value="Zn2/Cys6 DNA-binding domain"/>
    <property type="match status" value="1"/>
</dbReference>
<keyword evidence="1" id="KW-0805">Transcription regulation</keyword>
<keyword evidence="4" id="KW-0539">Nucleus</keyword>